<accession>A0A1I6QKG9</accession>
<keyword evidence="3" id="KW-1185">Reference proteome</keyword>
<dbReference type="AlphaFoldDB" id="A0A1I6QKG9"/>
<dbReference type="InterPro" id="IPR041682">
    <property type="entry name" value="AAA_14"/>
</dbReference>
<evidence type="ECO:0000259" key="1">
    <source>
        <dbReference type="Pfam" id="PF13173"/>
    </source>
</evidence>
<dbReference type="PANTHER" id="PTHR42990:SF1">
    <property type="entry name" value="AAA+ ATPASE DOMAIN-CONTAINING PROTEIN"/>
    <property type="match status" value="1"/>
</dbReference>
<name>A0A1I6QKG9_9SPHI</name>
<dbReference type="EMBL" id="FOZZ01000002">
    <property type="protein sequence ID" value="SFS52949.1"/>
    <property type="molecule type" value="Genomic_DNA"/>
</dbReference>
<dbReference type="Proteomes" id="UP000198785">
    <property type="component" value="Unassembled WGS sequence"/>
</dbReference>
<reference evidence="2 3" key="1">
    <citation type="submission" date="2016-10" db="EMBL/GenBank/DDBJ databases">
        <authorList>
            <person name="de Groot N.N."/>
        </authorList>
    </citation>
    <scope>NUCLEOTIDE SEQUENCE [LARGE SCALE GENOMIC DNA]</scope>
    <source>
        <strain evidence="2 3">DSM 22789</strain>
    </source>
</reference>
<dbReference type="Pfam" id="PF13173">
    <property type="entry name" value="AAA_14"/>
    <property type="match status" value="1"/>
</dbReference>
<proteinExistence type="predicted"/>
<gene>
    <name evidence="2" type="ORF">SAMN05660206_102388</name>
</gene>
<dbReference type="STRING" id="683125.SAMN05660206_102388"/>
<dbReference type="SUPFAM" id="SSF52540">
    <property type="entry name" value="P-loop containing nucleoside triphosphate hydrolases"/>
    <property type="match status" value="1"/>
</dbReference>
<dbReference type="InterPro" id="IPR027417">
    <property type="entry name" value="P-loop_NTPase"/>
</dbReference>
<protein>
    <recommendedName>
        <fullName evidence="1">AAA domain-containing protein</fullName>
    </recommendedName>
</protein>
<evidence type="ECO:0000313" key="2">
    <source>
        <dbReference type="EMBL" id="SFS52949.1"/>
    </source>
</evidence>
<dbReference type="OrthoDB" id="9768467at2"/>
<dbReference type="RefSeq" id="WP_093363913.1">
    <property type="nucleotide sequence ID" value="NZ_FOZZ01000002.1"/>
</dbReference>
<dbReference type="PANTHER" id="PTHR42990">
    <property type="entry name" value="ATPASE"/>
    <property type="match status" value="1"/>
</dbReference>
<feature type="domain" description="AAA" evidence="1">
    <location>
        <begin position="31"/>
        <end position="155"/>
    </location>
</feature>
<sequence length="397" mass="45012">MQAILNFQDTLLQSINNDFRRYLHDEINWDQRMIGIKGPRGAGKTTLLLQHLKYDLGPHSGKGLYVTADHTWFYNKSLLDTAMEWHQQGGEVFLIDEVHKYPNWSRELKNIYDGLPQMKVIFSASSALDIYRGQADLSRRVISYSLPGLSLREYLAFTGVATFPPISLMEIRDRHREISQEIVSVIRPLPFFTKYLKSCYLPIFTEGENEYLPKLEQIINAVVDTDLAYIASYNAGTAVKVKKLLGVVAESAPFKPNISALSNKLDIPRDRVLEYIYQLRDARLLNVLSVVGKGVSRLQKPDKIFLENTNLSYAIHPIPDKGNLRETFLLGQLLNAGFDVFEPHSGGFLIDGITIEVGGKTKSTKQVRDEVSYLIAADDIELGFGTKIPLWLFGFMY</sequence>
<evidence type="ECO:0000313" key="3">
    <source>
        <dbReference type="Proteomes" id="UP000198785"/>
    </source>
</evidence>
<organism evidence="2 3">
    <name type="scientific">Sphingobacterium wenxiniae</name>
    <dbReference type="NCBI Taxonomy" id="683125"/>
    <lineage>
        <taxon>Bacteria</taxon>
        <taxon>Pseudomonadati</taxon>
        <taxon>Bacteroidota</taxon>
        <taxon>Sphingobacteriia</taxon>
        <taxon>Sphingobacteriales</taxon>
        <taxon>Sphingobacteriaceae</taxon>
        <taxon>Sphingobacterium</taxon>
    </lineage>
</organism>